<evidence type="ECO:0000313" key="1">
    <source>
        <dbReference type="EMBL" id="HIT47634.1"/>
    </source>
</evidence>
<sequence length="234" mass="25860">MKKFLLFTGVFAMAAMLGGCGKTPVPDTPDPDPDDPDVPAALYEVGDYYEKGFLKGIVFNVDETGEHGYILALDETVTVWSYKDENVMYGTPATNGDYNCALVREMENWQENYPGFYWADSKNVLGLNNWYVPSSQEMAMIYTAYTGHAPESGDDEGVLETAAADADASSGKAWFNGCLTSHGGVALDDVLYWTSGEYGPQIAYVFDMSTGTNCLEQEKFDKTNEYPFRAISRF</sequence>
<dbReference type="PROSITE" id="PS51257">
    <property type="entry name" value="PROKAR_LIPOPROTEIN"/>
    <property type="match status" value="1"/>
</dbReference>
<name>A0A9D1KIU6_9BACT</name>
<protein>
    <recommendedName>
        <fullName evidence="3">DUF1566 domain-containing protein</fullName>
    </recommendedName>
</protein>
<dbReference type="AlphaFoldDB" id="A0A9D1KIU6"/>
<gene>
    <name evidence="1" type="ORF">IAC35_07245</name>
</gene>
<dbReference type="EMBL" id="DVLC01000130">
    <property type="protein sequence ID" value="HIT47634.1"/>
    <property type="molecule type" value="Genomic_DNA"/>
</dbReference>
<organism evidence="1 2">
    <name type="scientific">Candidatus Cryptobacteroides merdipullorum</name>
    <dbReference type="NCBI Taxonomy" id="2840771"/>
    <lineage>
        <taxon>Bacteria</taxon>
        <taxon>Pseudomonadati</taxon>
        <taxon>Bacteroidota</taxon>
        <taxon>Bacteroidia</taxon>
        <taxon>Bacteroidales</taxon>
        <taxon>Candidatus Cryptobacteroides</taxon>
    </lineage>
</organism>
<evidence type="ECO:0000313" key="2">
    <source>
        <dbReference type="Proteomes" id="UP000886881"/>
    </source>
</evidence>
<reference evidence="1" key="2">
    <citation type="journal article" date="2021" name="PeerJ">
        <title>Extensive microbial diversity within the chicken gut microbiome revealed by metagenomics and culture.</title>
        <authorList>
            <person name="Gilroy R."/>
            <person name="Ravi A."/>
            <person name="Getino M."/>
            <person name="Pursley I."/>
            <person name="Horton D.L."/>
            <person name="Alikhan N.F."/>
            <person name="Baker D."/>
            <person name="Gharbi K."/>
            <person name="Hall N."/>
            <person name="Watson M."/>
            <person name="Adriaenssens E.M."/>
            <person name="Foster-Nyarko E."/>
            <person name="Jarju S."/>
            <person name="Secka A."/>
            <person name="Antonio M."/>
            <person name="Oren A."/>
            <person name="Chaudhuri R.R."/>
            <person name="La Ragione R."/>
            <person name="Hildebrand F."/>
            <person name="Pallen M.J."/>
        </authorList>
    </citation>
    <scope>NUCLEOTIDE SEQUENCE</scope>
    <source>
        <strain evidence="1">ChiHecec2B26-709</strain>
    </source>
</reference>
<evidence type="ECO:0008006" key="3">
    <source>
        <dbReference type="Google" id="ProtNLM"/>
    </source>
</evidence>
<accession>A0A9D1KIU6</accession>
<comment type="caution">
    <text evidence="1">The sequence shown here is derived from an EMBL/GenBank/DDBJ whole genome shotgun (WGS) entry which is preliminary data.</text>
</comment>
<proteinExistence type="predicted"/>
<reference evidence="1" key="1">
    <citation type="submission" date="2020-10" db="EMBL/GenBank/DDBJ databases">
        <authorList>
            <person name="Gilroy R."/>
        </authorList>
    </citation>
    <scope>NUCLEOTIDE SEQUENCE</scope>
    <source>
        <strain evidence="1">ChiHecec2B26-709</strain>
    </source>
</reference>
<dbReference type="Proteomes" id="UP000886881">
    <property type="component" value="Unassembled WGS sequence"/>
</dbReference>